<evidence type="ECO:0000256" key="16">
    <source>
        <dbReference type="ARBA" id="ARBA00029797"/>
    </source>
</evidence>
<evidence type="ECO:0000256" key="12">
    <source>
        <dbReference type="ARBA" id="ARBA00023098"/>
    </source>
</evidence>
<dbReference type="GO" id="GO:0006666">
    <property type="term" value="P:3-keto-sphinganine metabolic process"/>
    <property type="evidence" value="ECO:0007669"/>
    <property type="project" value="InterPro"/>
</dbReference>
<keyword evidence="12" id="KW-0443">Lipid metabolism</keyword>
<evidence type="ECO:0000256" key="2">
    <source>
        <dbReference type="ARBA" id="ARBA00004760"/>
    </source>
</evidence>
<gene>
    <name evidence="21" type="ORF">J8A68_001880</name>
</gene>
<dbReference type="Proteomes" id="UP000694255">
    <property type="component" value="Unassembled WGS sequence"/>
</dbReference>
<evidence type="ECO:0000256" key="6">
    <source>
        <dbReference type="ARBA" id="ARBA00022741"/>
    </source>
</evidence>
<comment type="function">
    <text evidence="18">Catalyzes the reduction of 3'-oxosphinganine (3-ketodihydrosphingosine/KDS) to sphinganine (dihydrosphingosine/DHS), the second step of de novo sphingolipid biosynthesis.</text>
</comment>
<keyword evidence="13 20" id="KW-0472">Membrane</keyword>
<evidence type="ECO:0000256" key="11">
    <source>
        <dbReference type="ARBA" id="ARBA00023002"/>
    </source>
</evidence>
<dbReference type="GO" id="GO:0000166">
    <property type="term" value="F:nucleotide binding"/>
    <property type="evidence" value="ECO:0007669"/>
    <property type="project" value="UniProtKB-KW"/>
</dbReference>
<evidence type="ECO:0000256" key="8">
    <source>
        <dbReference type="ARBA" id="ARBA00022857"/>
    </source>
</evidence>
<evidence type="ECO:0000256" key="10">
    <source>
        <dbReference type="ARBA" id="ARBA00022989"/>
    </source>
</evidence>
<evidence type="ECO:0000256" key="14">
    <source>
        <dbReference type="ARBA" id="ARBA00026112"/>
    </source>
</evidence>
<dbReference type="GO" id="GO:0047560">
    <property type="term" value="F:3-dehydrosphinganine reductase activity"/>
    <property type="evidence" value="ECO:0007669"/>
    <property type="project" value="UniProtKB-EC"/>
</dbReference>
<evidence type="ECO:0000256" key="20">
    <source>
        <dbReference type="SAM" id="Phobius"/>
    </source>
</evidence>
<dbReference type="OrthoDB" id="10267115at2759"/>
<organism evidence="21 22">
    <name type="scientific">[Candida] subhashii</name>
    <dbReference type="NCBI Taxonomy" id="561895"/>
    <lineage>
        <taxon>Eukaryota</taxon>
        <taxon>Fungi</taxon>
        <taxon>Dikarya</taxon>
        <taxon>Ascomycota</taxon>
        <taxon>Saccharomycotina</taxon>
        <taxon>Pichiomycetes</taxon>
        <taxon>Debaryomycetaceae</taxon>
        <taxon>Spathaspora</taxon>
    </lineage>
</organism>
<dbReference type="AlphaFoldDB" id="A0A8J5R0Z4"/>
<keyword evidence="10 20" id="KW-1133">Transmembrane helix</keyword>
<evidence type="ECO:0000256" key="18">
    <source>
        <dbReference type="ARBA" id="ARBA00044737"/>
    </source>
</evidence>
<dbReference type="Pfam" id="PF00106">
    <property type="entry name" value="adh_short"/>
    <property type="match status" value="1"/>
</dbReference>
<keyword evidence="8" id="KW-0521">NADP</keyword>
<proteinExistence type="inferred from homology"/>
<keyword evidence="11" id="KW-0560">Oxidoreductase</keyword>
<sequence length="321" mass="35998">MWFSKSNFPTEGKTALIIGASQGLGAELALQLYKKNCSIILVARTQTKLESQIQRIKQAAPESKAQFLTYIVNDASNYESCVELWKEIVEIRQLDPDIIFCCAGSSVPKLFADLTGRDIKQGVETNYYTAVYPIHAGFKAVLASNPGLKCYEYKKRQIILFSSVVGFYPFIGYLQYAPVKAALESLSIILRQELGPYNYRVSCVFPGNFMSEGFLEEQKTKPEITKKIEGPSEAIPGDVCAGMIIDQLSKGYDTVTTDFIGWVLGCSVLGVLPRQWGFFQVIVSFLFSIIAPIANWVVYRDVVAFFRKREENESEDTKKDD</sequence>
<evidence type="ECO:0000313" key="21">
    <source>
        <dbReference type="EMBL" id="KAG7664585.1"/>
    </source>
</evidence>
<evidence type="ECO:0000256" key="15">
    <source>
        <dbReference type="ARBA" id="ARBA00026241"/>
    </source>
</evidence>
<dbReference type="FunFam" id="3.40.50.720:FF:000578">
    <property type="entry name" value="3-ketodihydrosphingosine reductase"/>
    <property type="match status" value="1"/>
</dbReference>
<comment type="pathway">
    <text evidence="3">Sphingolipid metabolism.</text>
</comment>
<evidence type="ECO:0000256" key="7">
    <source>
        <dbReference type="ARBA" id="ARBA00022824"/>
    </source>
</evidence>
<dbReference type="RefSeq" id="XP_049264817.1">
    <property type="nucleotide sequence ID" value="XM_049405570.1"/>
</dbReference>
<comment type="catalytic activity">
    <reaction evidence="19">
        <text>sphinganine + NADP(+) = 3-oxosphinganine + NADPH + H(+)</text>
        <dbReference type="Rhea" id="RHEA:22640"/>
        <dbReference type="ChEBI" id="CHEBI:15378"/>
        <dbReference type="ChEBI" id="CHEBI:57783"/>
        <dbReference type="ChEBI" id="CHEBI:57817"/>
        <dbReference type="ChEBI" id="CHEBI:58299"/>
        <dbReference type="ChEBI" id="CHEBI:58349"/>
        <dbReference type="EC" id="1.1.1.102"/>
    </reaction>
    <physiologicalReaction direction="right-to-left" evidence="19">
        <dbReference type="Rhea" id="RHEA:22642"/>
    </physiologicalReaction>
</comment>
<keyword evidence="9" id="KW-0746">Sphingolipid metabolism</keyword>
<protein>
    <recommendedName>
        <fullName evidence="15">3-ketodihydrosphingosine reductase TSC10</fullName>
        <ecNumber evidence="14">1.1.1.102</ecNumber>
    </recommendedName>
    <alternativeName>
        <fullName evidence="17">3-dehydrosphinganine reductase</fullName>
    </alternativeName>
    <alternativeName>
        <fullName evidence="16">KDS reductase</fullName>
    </alternativeName>
</protein>
<reference evidence="21 22" key="1">
    <citation type="journal article" date="2021" name="DNA Res.">
        <title>Genome analysis of Candida subhashii reveals its hybrid nature and dual mitochondrial genome conformations.</title>
        <authorList>
            <person name="Mixao V."/>
            <person name="Hegedusova E."/>
            <person name="Saus E."/>
            <person name="Pryszcz L.P."/>
            <person name="Cillingova A."/>
            <person name="Nosek J."/>
            <person name="Gabaldon T."/>
        </authorList>
    </citation>
    <scope>NUCLEOTIDE SEQUENCE [LARGE SCALE GENOMIC DNA]</scope>
    <source>
        <strain evidence="21 22">CBS 10753</strain>
    </source>
</reference>
<feature type="transmembrane region" description="Helical" evidence="20">
    <location>
        <begin position="158"/>
        <end position="176"/>
    </location>
</feature>
<dbReference type="GO" id="GO:0005789">
    <property type="term" value="C:endoplasmic reticulum membrane"/>
    <property type="evidence" value="ECO:0007669"/>
    <property type="project" value="UniProtKB-SubCell"/>
</dbReference>
<dbReference type="GeneID" id="73468681"/>
<evidence type="ECO:0000256" key="5">
    <source>
        <dbReference type="ARBA" id="ARBA00022692"/>
    </source>
</evidence>
<keyword evidence="5 20" id="KW-0812">Transmembrane</keyword>
<evidence type="ECO:0000256" key="9">
    <source>
        <dbReference type="ARBA" id="ARBA00022919"/>
    </source>
</evidence>
<dbReference type="CDD" id="cd08939">
    <property type="entry name" value="KDSR-like_SDR_c"/>
    <property type="match status" value="1"/>
</dbReference>
<keyword evidence="6" id="KW-0547">Nucleotide-binding</keyword>
<dbReference type="PANTHER" id="PTHR43550">
    <property type="entry name" value="3-KETODIHYDROSPHINGOSINE REDUCTASE"/>
    <property type="match status" value="1"/>
</dbReference>
<feature type="transmembrane region" description="Helical" evidence="20">
    <location>
        <begin position="277"/>
        <end position="299"/>
    </location>
</feature>
<dbReference type="InterPro" id="IPR045022">
    <property type="entry name" value="KDSR-like"/>
</dbReference>
<keyword evidence="22" id="KW-1185">Reference proteome</keyword>
<dbReference type="GO" id="GO:0030148">
    <property type="term" value="P:sphingolipid biosynthetic process"/>
    <property type="evidence" value="ECO:0007669"/>
    <property type="project" value="InterPro"/>
</dbReference>
<dbReference type="InterPro" id="IPR002347">
    <property type="entry name" value="SDR_fam"/>
</dbReference>
<evidence type="ECO:0000256" key="19">
    <source>
        <dbReference type="ARBA" id="ARBA00048930"/>
    </source>
</evidence>
<evidence type="ECO:0000256" key="17">
    <source>
        <dbReference type="ARBA" id="ARBA00032891"/>
    </source>
</evidence>
<name>A0A8J5R0Z4_9ASCO</name>
<evidence type="ECO:0000256" key="3">
    <source>
        <dbReference type="ARBA" id="ARBA00004991"/>
    </source>
</evidence>
<dbReference type="EMBL" id="JAGSYN010000070">
    <property type="protein sequence ID" value="KAG7664585.1"/>
    <property type="molecule type" value="Genomic_DNA"/>
</dbReference>
<comment type="subcellular location">
    <subcellularLocation>
        <location evidence="1">Endoplasmic reticulum membrane</location>
        <topology evidence="1">Single-pass membrane protein</topology>
    </subcellularLocation>
</comment>
<comment type="caution">
    <text evidence="21">The sequence shown here is derived from an EMBL/GenBank/DDBJ whole genome shotgun (WGS) entry which is preliminary data.</text>
</comment>
<dbReference type="EC" id="1.1.1.102" evidence="14"/>
<evidence type="ECO:0000256" key="13">
    <source>
        <dbReference type="ARBA" id="ARBA00023136"/>
    </source>
</evidence>
<comment type="similarity">
    <text evidence="4">Belongs to the short-chain dehydrogenases/reductases (SDR) family.</text>
</comment>
<evidence type="ECO:0000256" key="1">
    <source>
        <dbReference type="ARBA" id="ARBA00004389"/>
    </source>
</evidence>
<accession>A0A8J5R0Z4</accession>
<dbReference type="PANTHER" id="PTHR43550:SF3">
    <property type="entry name" value="3-KETODIHYDROSPHINGOSINE REDUCTASE"/>
    <property type="match status" value="1"/>
</dbReference>
<evidence type="ECO:0000313" key="22">
    <source>
        <dbReference type="Proteomes" id="UP000694255"/>
    </source>
</evidence>
<comment type="pathway">
    <text evidence="2">Lipid metabolism; sphingolipid metabolism.</text>
</comment>
<keyword evidence="7" id="KW-0256">Endoplasmic reticulum</keyword>
<evidence type="ECO:0000256" key="4">
    <source>
        <dbReference type="ARBA" id="ARBA00006484"/>
    </source>
</evidence>